<proteinExistence type="predicted"/>
<feature type="region of interest" description="Disordered" evidence="1">
    <location>
        <begin position="183"/>
        <end position="216"/>
    </location>
</feature>
<sequence>MYQRTQLNRLFPKEVTRGNMLEQEKKSESKLCHKCNKALGGHPLLCSCSATTFRYCCLKCLSDDDKCWGACHRGSVGPEMENTNEESSENNHPSWTDIKKRAKLLTPLGNFRPSLLDPAAYVLREGMAAFQNASESELSRGETMQDAVCSNNVETPMEVSRSECVNRGDVSSSDDLNVRSLHRASNSSVEVQSSLPPHSRSTASTTVSASDCGPSTNSCESLLNQNVNSNESLSNQNVNSCESLPEQNMRTGSRNLRLGEGSRLPAATNICTPRGPDGTSSNANSIDHHGTSFGRGWWVGGTSSERRGSLPQTRHDDGNDFGAGWWKGADRKSEASKGARSKKRNTSAPPSELRKRVRNNRESFGSGWWVGRLDKPKEESKHSNNRTNVREGAAARGEDRSSRDHSGRPTSGCDKSKERTTSSALVRGESERDEPVLDLVPYQVQTNPSVVVLFLLQVTLFKKHLLDIEEAHGRSVYTVLSAVPGLWRASLGGSKCSLLVQVLGMSSELRNAVCVRDIQGHMTMVLFPFLRLDEETPGMGRDSTSFVFLRAVHWTQLFDGQLVIMMEHREDVLPGRFV</sequence>
<protein>
    <submittedName>
        <fullName evidence="3">Uncharacterized protein LOC101852996 isoform X1</fullName>
    </submittedName>
</protein>
<feature type="compositionally biased region" description="Polar residues" evidence="1">
    <location>
        <begin position="230"/>
        <end position="254"/>
    </location>
</feature>
<feature type="compositionally biased region" description="Low complexity" evidence="1">
    <location>
        <begin position="199"/>
        <end position="210"/>
    </location>
</feature>
<feature type="compositionally biased region" description="Basic and acidic residues" evidence="1">
    <location>
        <begin position="304"/>
        <end position="318"/>
    </location>
</feature>
<accession>A0ABM0ZYN6</accession>
<feature type="compositionally biased region" description="Basic and acidic residues" evidence="1">
    <location>
        <begin position="396"/>
        <end position="407"/>
    </location>
</feature>
<dbReference type="RefSeq" id="XP_012937260.1">
    <property type="nucleotide sequence ID" value="XM_013081806.2"/>
</dbReference>
<dbReference type="Proteomes" id="UP000694888">
    <property type="component" value="Unplaced"/>
</dbReference>
<keyword evidence="2" id="KW-1185">Reference proteome</keyword>
<evidence type="ECO:0000313" key="2">
    <source>
        <dbReference type="Proteomes" id="UP000694888"/>
    </source>
</evidence>
<feature type="region of interest" description="Disordered" evidence="1">
    <location>
        <begin position="230"/>
        <end position="430"/>
    </location>
</feature>
<evidence type="ECO:0000256" key="1">
    <source>
        <dbReference type="SAM" id="MobiDB-lite"/>
    </source>
</evidence>
<feature type="compositionally biased region" description="Polar residues" evidence="1">
    <location>
        <begin position="183"/>
        <end position="196"/>
    </location>
</feature>
<reference evidence="3" key="1">
    <citation type="submission" date="2025-08" db="UniProtKB">
        <authorList>
            <consortium name="RefSeq"/>
        </authorList>
    </citation>
    <scope>IDENTIFICATION</scope>
</reference>
<dbReference type="GeneID" id="101852996"/>
<feature type="compositionally biased region" description="Basic and acidic residues" evidence="1">
    <location>
        <begin position="372"/>
        <end position="382"/>
    </location>
</feature>
<gene>
    <name evidence="3" type="primary">LOC101852996</name>
</gene>
<organism evidence="2 3">
    <name type="scientific">Aplysia californica</name>
    <name type="common">California sea hare</name>
    <dbReference type="NCBI Taxonomy" id="6500"/>
    <lineage>
        <taxon>Eukaryota</taxon>
        <taxon>Metazoa</taxon>
        <taxon>Spiralia</taxon>
        <taxon>Lophotrochozoa</taxon>
        <taxon>Mollusca</taxon>
        <taxon>Gastropoda</taxon>
        <taxon>Heterobranchia</taxon>
        <taxon>Euthyneura</taxon>
        <taxon>Tectipleura</taxon>
        <taxon>Aplysiida</taxon>
        <taxon>Aplysioidea</taxon>
        <taxon>Aplysiidae</taxon>
        <taxon>Aplysia</taxon>
    </lineage>
</organism>
<feature type="compositionally biased region" description="Basic and acidic residues" evidence="1">
    <location>
        <begin position="328"/>
        <end position="337"/>
    </location>
</feature>
<name>A0ABM0ZYN6_APLCA</name>
<evidence type="ECO:0000313" key="3">
    <source>
        <dbReference type="RefSeq" id="XP_012937260.1"/>
    </source>
</evidence>